<dbReference type="InterPro" id="IPR041491">
    <property type="entry name" value="TRPM_SLOG"/>
</dbReference>
<reference evidence="2" key="1">
    <citation type="submission" date="2021-06" db="EMBL/GenBank/DDBJ databases">
        <title>Parelaphostrongylus tenuis whole genome reference sequence.</title>
        <authorList>
            <person name="Garwood T.J."/>
            <person name="Larsen P.A."/>
            <person name="Fountain-Jones N.M."/>
            <person name="Garbe J.R."/>
            <person name="Macchietto M.G."/>
            <person name="Kania S.A."/>
            <person name="Gerhold R.W."/>
            <person name="Richards J.E."/>
            <person name="Wolf T.M."/>
        </authorList>
    </citation>
    <scope>NUCLEOTIDE SEQUENCE</scope>
    <source>
        <strain evidence="2">MNPRO001-30</strain>
        <tissue evidence="2">Meninges</tissue>
    </source>
</reference>
<gene>
    <name evidence="2" type="ORF">KIN20_030867</name>
</gene>
<evidence type="ECO:0000259" key="1">
    <source>
        <dbReference type="Pfam" id="PF18139"/>
    </source>
</evidence>
<accession>A0AAD5R4D4</accession>
<sequence>MRHHTCPVTKSLAPVQEAMGPIVMDFRCVPSSFTGGALAGEKSNDEKNALRTWSDFCVVLFLGRFISQRKLENSLLANTARLTRKLSEPYAESHPSIPPIFSQMKFPESDLSLNKAHWIAEAFNRRECARFIPTNKYPEKCGCGRLRHAHIDIPSLTSSFLNHHGGDIVSRRREPPGSDAADEHIEVIPPRCRGRKSGGPHPHKAQYVRLAFDTDPALIISMFEEVWQIAPPKLIITVHGGTNNFDIQPKLARVFRRGLLRAATTTGAWIITSGVDTGVVRHVAAAFEGASSSSRNKVVCIGISPWGLLRREMS</sequence>
<dbReference type="Proteomes" id="UP001196413">
    <property type="component" value="Unassembled WGS sequence"/>
</dbReference>
<feature type="domain" description="TRPM SLOG" evidence="1">
    <location>
        <begin position="205"/>
        <end position="312"/>
    </location>
</feature>
<dbReference type="PANTHER" id="PTHR13800">
    <property type="entry name" value="TRANSIENT RECEPTOR POTENTIAL CATION CHANNEL, SUBFAMILY M, MEMBER 6"/>
    <property type="match status" value="1"/>
</dbReference>
<protein>
    <recommendedName>
        <fullName evidence="1">TRPM SLOG domain-containing protein</fullName>
    </recommendedName>
</protein>
<dbReference type="EMBL" id="JAHQIW010006541">
    <property type="protein sequence ID" value="KAJ1369417.1"/>
    <property type="molecule type" value="Genomic_DNA"/>
</dbReference>
<name>A0AAD5R4D4_PARTN</name>
<dbReference type="AlphaFoldDB" id="A0AAD5R4D4"/>
<evidence type="ECO:0000313" key="3">
    <source>
        <dbReference type="Proteomes" id="UP001196413"/>
    </source>
</evidence>
<keyword evidence="3" id="KW-1185">Reference proteome</keyword>
<organism evidence="2 3">
    <name type="scientific">Parelaphostrongylus tenuis</name>
    <name type="common">Meningeal worm</name>
    <dbReference type="NCBI Taxonomy" id="148309"/>
    <lineage>
        <taxon>Eukaryota</taxon>
        <taxon>Metazoa</taxon>
        <taxon>Ecdysozoa</taxon>
        <taxon>Nematoda</taxon>
        <taxon>Chromadorea</taxon>
        <taxon>Rhabditida</taxon>
        <taxon>Rhabditina</taxon>
        <taxon>Rhabditomorpha</taxon>
        <taxon>Strongyloidea</taxon>
        <taxon>Metastrongylidae</taxon>
        <taxon>Parelaphostrongylus</taxon>
    </lineage>
</organism>
<dbReference type="GO" id="GO:0030001">
    <property type="term" value="P:metal ion transport"/>
    <property type="evidence" value="ECO:0007669"/>
    <property type="project" value="TreeGrafter"/>
</dbReference>
<comment type="caution">
    <text evidence="2">The sequence shown here is derived from an EMBL/GenBank/DDBJ whole genome shotgun (WGS) entry which is preliminary data.</text>
</comment>
<dbReference type="Pfam" id="PF18139">
    <property type="entry name" value="LSDAT_euk"/>
    <property type="match status" value="1"/>
</dbReference>
<proteinExistence type="predicted"/>
<dbReference type="PANTHER" id="PTHR13800:SF44">
    <property type="entry name" value="TRANSIENT RECEPTOR POTENTIAL CHANNEL"/>
    <property type="match status" value="1"/>
</dbReference>
<dbReference type="InterPro" id="IPR050927">
    <property type="entry name" value="TRPM"/>
</dbReference>
<dbReference type="GO" id="GO:0005886">
    <property type="term" value="C:plasma membrane"/>
    <property type="evidence" value="ECO:0007669"/>
    <property type="project" value="TreeGrafter"/>
</dbReference>
<dbReference type="GO" id="GO:0005261">
    <property type="term" value="F:monoatomic cation channel activity"/>
    <property type="evidence" value="ECO:0007669"/>
    <property type="project" value="TreeGrafter"/>
</dbReference>
<evidence type="ECO:0000313" key="2">
    <source>
        <dbReference type="EMBL" id="KAJ1369417.1"/>
    </source>
</evidence>